<dbReference type="GeneID" id="80869955"/>
<evidence type="ECO:0000256" key="2">
    <source>
        <dbReference type="ARBA" id="ARBA00023445"/>
    </source>
</evidence>
<keyword evidence="5" id="KW-1185">Reference proteome</keyword>
<feature type="domain" description="NAD-dependent epimerase/dehydratase" evidence="3">
    <location>
        <begin position="6"/>
        <end position="268"/>
    </location>
</feature>
<dbReference type="RefSeq" id="XP_056026216.1">
    <property type="nucleotide sequence ID" value="XM_056175267.1"/>
</dbReference>
<dbReference type="SUPFAM" id="SSF51735">
    <property type="entry name" value="NAD(P)-binding Rossmann-fold domains"/>
    <property type="match status" value="1"/>
</dbReference>
<dbReference type="InterPro" id="IPR036291">
    <property type="entry name" value="NAD(P)-bd_dom_sf"/>
</dbReference>
<comment type="similarity">
    <text evidence="2">Belongs to the NAD(P)-dependent epimerase/dehydratase family. Dihydroflavonol-4-reductase subfamily.</text>
</comment>
<dbReference type="PANTHER" id="PTHR10366">
    <property type="entry name" value="NAD DEPENDENT EPIMERASE/DEHYDRATASE"/>
    <property type="match status" value="1"/>
</dbReference>
<comment type="caution">
    <text evidence="4">The sequence shown here is derived from an EMBL/GenBank/DDBJ whole genome shotgun (WGS) entry which is preliminary data.</text>
</comment>
<dbReference type="InterPro" id="IPR050425">
    <property type="entry name" value="NAD(P)_dehydrat-like"/>
</dbReference>
<dbReference type="GO" id="GO:0016616">
    <property type="term" value="F:oxidoreductase activity, acting on the CH-OH group of donors, NAD or NADP as acceptor"/>
    <property type="evidence" value="ECO:0007669"/>
    <property type="project" value="TreeGrafter"/>
</dbReference>
<name>A0A9W9BB87_9HYPO</name>
<accession>A0A9W9BB87</accession>
<evidence type="ECO:0000256" key="1">
    <source>
        <dbReference type="ARBA" id="ARBA00023002"/>
    </source>
</evidence>
<protein>
    <submittedName>
        <fullName evidence="4">NAD dependent epimerase/dehydratase family domain-containing protein</fullName>
    </submittedName>
</protein>
<dbReference type="PANTHER" id="PTHR10366:SF814">
    <property type="entry name" value="NAD-DEPENDENT EPIMERASE_DEHYDRATASE DOMAIN-CONTAINING PROTEIN"/>
    <property type="match status" value="1"/>
</dbReference>
<reference evidence="4" key="1">
    <citation type="submission" date="2022-09" db="EMBL/GenBank/DDBJ databases">
        <title>Chromosome-level assembly of Trichoderma breve T069, a fungus used in development of biopesticide product.</title>
        <authorList>
            <person name="Lin R."/>
            <person name="Liu T."/>
        </authorList>
    </citation>
    <scope>NUCLEOTIDE SEQUENCE</scope>
    <source>
        <strain evidence="4">T069</strain>
    </source>
</reference>
<dbReference type="InterPro" id="IPR001509">
    <property type="entry name" value="Epimerase_deHydtase"/>
</dbReference>
<keyword evidence="1" id="KW-0560">Oxidoreductase</keyword>
<dbReference type="Proteomes" id="UP001140511">
    <property type="component" value="Unassembled WGS sequence"/>
</dbReference>
<dbReference type="Pfam" id="PF01370">
    <property type="entry name" value="Epimerase"/>
    <property type="match status" value="1"/>
</dbReference>
<organism evidence="4 5">
    <name type="scientific">Trichoderma breve</name>
    <dbReference type="NCBI Taxonomy" id="2034170"/>
    <lineage>
        <taxon>Eukaryota</taxon>
        <taxon>Fungi</taxon>
        <taxon>Dikarya</taxon>
        <taxon>Ascomycota</taxon>
        <taxon>Pezizomycotina</taxon>
        <taxon>Sordariomycetes</taxon>
        <taxon>Hypocreomycetidae</taxon>
        <taxon>Hypocreales</taxon>
        <taxon>Hypocreaceae</taxon>
        <taxon>Trichoderma</taxon>
    </lineage>
</organism>
<proteinExistence type="inferred from homology"/>
<dbReference type="Gene3D" id="3.40.50.720">
    <property type="entry name" value="NAD(P)-binding Rossmann-like Domain"/>
    <property type="match status" value="1"/>
</dbReference>
<evidence type="ECO:0000259" key="3">
    <source>
        <dbReference type="Pfam" id="PF01370"/>
    </source>
</evidence>
<evidence type="ECO:0000313" key="4">
    <source>
        <dbReference type="EMBL" id="KAJ4857160.1"/>
    </source>
</evidence>
<gene>
    <name evidence="4" type="ORF">T069G_08057</name>
</gene>
<dbReference type="AlphaFoldDB" id="A0A9W9BB87"/>
<dbReference type="EMBL" id="JAOPEN010000005">
    <property type="protein sequence ID" value="KAJ4857160.1"/>
    <property type="molecule type" value="Genomic_DNA"/>
</dbReference>
<sequence length="353" mass="38736">MSLETVLLTGAGGFIGAQILEQLLKSGEFHVIAPVRSEKDIQSILALHPEYSDKNVRFPVVPDLGANGACDEIFGETEINYVIHAAGRFRFENIDSQKLIYDNYDTAKSVILSAEKFCKSLQRFVLTGSVIVEITGQMKSSTFKEELTEADIVSIPLEAVRESGDPVACYVAAKAESSALLFETASKPSVSWDAVELLPAGTAGPLAHSVPDLTAGSHSLDWAYNLLSGTWKEIPPVPMFQITDVRDVALAHVLALRNEKASGQRINIVNSDSCYSHQVLANLIRSKYPELRDKVAEGTPEQLIPAGMVFYKISNAKSKEIFGSELNYTPESDTYNAYVDSVWEAMRNRDLEL</sequence>
<evidence type="ECO:0000313" key="5">
    <source>
        <dbReference type="Proteomes" id="UP001140511"/>
    </source>
</evidence>